<dbReference type="InterPro" id="IPR001279">
    <property type="entry name" value="Metallo-B-lactamas"/>
</dbReference>
<comment type="similarity">
    <text evidence="4">Belongs to the metallo-beta-lactamase superfamily. Type III sulfatase family.</text>
</comment>
<dbReference type="InterPro" id="IPR052195">
    <property type="entry name" value="Bact_Alkyl/Aryl-Sulfatase"/>
</dbReference>
<dbReference type="Gene3D" id="3.60.15.30">
    <property type="entry name" value="Metallo-beta-lactamase domain"/>
    <property type="match status" value="1"/>
</dbReference>
<reference evidence="6 7" key="1">
    <citation type="submission" date="2018-04" db="EMBL/GenBank/DDBJ databases">
        <title>Novel species isolated from glacier.</title>
        <authorList>
            <person name="Liu Q."/>
            <person name="Xin Y.-H."/>
        </authorList>
    </citation>
    <scope>NUCLEOTIDE SEQUENCE [LARGE SCALE GENOMIC DNA]</scope>
    <source>
        <strain evidence="6 7">GT1R17</strain>
    </source>
</reference>
<dbReference type="GO" id="GO:0018909">
    <property type="term" value="P:dodecyl sulfate metabolic process"/>
    <property type="evidence" value="ECO:0007669"/>
    <property type="project" value="InterPro"/>
</dbReference>
<evidence type="ECO:0000313" key="7">
    <source>
        <dbReference type="Proteomes" id="UP000244248"/>
    </source>
</evidence>
<dbReference type="Proteomes" id="UP000244248">
    <property type="component" value="Unassembled WGS sequence"/>
</dbReference>
<dbReference type="Pfam" id="PF14863">
    <property type="entry name" value="Alkyl_sulf_dimr"/>
    <property type="match status" value="1"/>
</dbReference>
<dbReference type="InterPro" id="IPR029228">
    <property type="entry name" value="Alkyl_sulf_dimr"/>
</dbReference>
<dbReference type="Pfam" id="PF00753">
    <property type="entry name" value="Lactamase_B"/>
    <property type="match status" value="1"/>
</dbReference>
<dbReference type="Pfam" id="PF14864">
    <property type="entry name" value="Alkyl_sulf_C"/>
    <property type="match status" value="1"/>
</dbReference>
<keyword evidence="3" id="KW-0862">Zinc</keyword>
<evidence type="ECO:0000313" key="6">
    <source>
        <dbReference type="EMBL" id="PTU29075.1"/>
    </source>
</evidence>
<dbReference type="InterPro" id="IPR044097">
    <property type="entry name" value="Bds1/SdsA1_MBL-fold"/>
</dbReference>
<comment type="caution">
    <text evidence="6">The sequence shown here is derived from an EMBL/GenBank/DDBJ whole genome shotgun (WGS) entry which is preliminary data.</text>
</comment>
<dbReference type="PANTHER" id="PTHR43223">
    <property type="entry name" value="ALKYL/ARYL-SULFATASE"/>
    <property type="match status" value="1"/>
</dbReference>
<dbReference type="SMART" id="SM00849">
    <property type="entry name" value="Lactamase_B"/>
    <property type="match status" value="1"/>
</dbReference>
<protein>
    <submittedName>
        <fullName evidence="6">MBL fold metallo-hydrolase</fullName>
    </submittedName>
</protein>
<dbReference type="InterPro" id="IPR036866">
    <property type="entry name" value="RibonucZ/Hydroxyglut_hydro"/>
</dbReference>
<dbReference type="GO" id="GO:0018741">
    <property type="term" value="F:linear primary-alkylsulfatase activity"/>
    <property type="evidence" value="ECO:0007669"/>
    <property type="project" value="InterPro"/>
</dbReference>
<evidence type="ECO:0000256" key="3">
    <source>
        <dbReference type="ARBA" id="ARBA00022833"/>
    </source>
</evidence>
<dbReference type="PANTHER" id="PTHR43223:SF1">
    <property type="entry name" value="ALKYL_ARYL-SULFATASE BDS1"/>
    <property type="match status" value="1"/>
</dbReference>
<proteinExistence type="inferred from homology"/>
<dbReference type="InterPro" id="IPR029229">
    <property type="entry name" value="Alkyl_sulf_C"/>
</dbReference>
<dbReference type="InterPro" id="IPR036527">
    <property type="entry name" value="SCP2_sterol-bd_dom_sf"/>
</dbReference>
<dbReference type="SUPFAM" id="SSF55718">
    <property type="entry name" value="SCP-like"/>
    <property type="match status" value="1"/>
</dbReference>
<keyword evidence="7" id="KW-1185">Reference proteome</keyword>
<evidence type="ECO:0000256" key="4">
    <source>
        <dbReference type="ARBA" id="ARBA00033751"/>
    </source>
</evidence>
<accession>A0A2T5MBE3</accession>
<feature type="domain" description="Metallo-beta-lactamase" evidence="5">
    <location>
        <begin position="138"/>
        <end position="350"/>
    </location>
</feature>
<dbReference type="EMBL" id="QANS01000008">
    <property type="protein sequence ID" value="PTU29075.1"/>
    <property type="molecule type" value="Genomic_DNA"/>
</dbReference>
<dbReference type="Gene3D" id="3.30.1050.10">
    <property type="entry name" value="SCP2 sterol-binding domain"/>
    <property type="match status" value="1"/>
</dbReference>
<keyword evidence="2 6" id="KW-0378">Hydrolase</keyword>
<dbReference type="InterPro" id="IPR038536">
    <property type="entry name" value="Alkyl/aryl-sulf_dimr_sf"/>
</dbReference>
<keyword evidence="1" id="KW-0479">Metal-binding</keyword>
<dbReference type="SUPFAM" id="SSF56281">
    <property type="entry name" value="Metallo-hydrolase/oxidoreductase"/>
    <property type="match status" value="1"/>
</dbReference>
<dbReference type="GO" id="GO:0046872">
    <property type="term" value="F:metal ion binding"/>
    <property type="evidence" value="ECO:0007669"/>
    <property type="project" value="UniProtKB-KW"/>
</dbReference>
<organism evidence="6 7">
    <name type="scientific">Stenotrophobium rhamnosiphilum</name>
    <dbReference type="NCBI Taxonomy" id="2029166"/>
    <lineage>
        <taxon>Bacteria</taxon>
        <taxon>Pseudomonadati</taxon>
        <taxon>Pseudomonadota</taxon>
        <taxon>Gammaproteobacteria</taxon>
        <taxon>Nevskiales</taxon>
        <taxon>Nevskiaceae</taxon>
        <taxon>Stenotrophobium</taxon>
    </lineage>
</organism>
<gene>
    <name evidence="6" type="ORF">CJD38_17090</name>
</gene>
<dbReference type="AlphaFoldDB" id="A0A2T5MBE3"/>
<dbReference type="CDD" id="cd07710">
    <property type="entry name" value="arylsulfatase_Sdsa1-like_MBL-fold"/>
    <property type="match status" value="1"/>
</dbReference>
<dbReference type="Gene3D" id="1.25.40.880">
    <property type="entry name" value="Alkyl sulfatase, dimerisation domain"/>
    <property type="match status" value="1"/>
</dbReference>
<evidence type="ECO:0000256" key="2">
    <source>
        <dbReference type="ARBA" id="ARBA00022801"/>
    </source>
</evidence>
<dbReference type="GO" id="GO:0046983">
    <property type="term" value="F:protein dimerization activity"/>
    <property type="evidence" value="ECO:0007669"/>
    <property type="project" value="InterPro"/>
</dbReference>
<sequence length="649" mass="71708">MATLHPICIRQMRRRYADHAKSRWVTSSRVISSVRIGMHRRPRYRLAKRSPHDFLRALKRAALTLTESFSMLRYARFVLTSCLTAALVIAAGCGRTSSSAPAEATAPTPQALIAHSEEFKRGVEKVTEGVYVAMGFGIANSIMLVGTDGIIIVDTTETVEAAREVLAEFRKITDKPVKAIVYTHSHPDHIGGASVFANSANVPIYAQEDVAKNMDKLATELRPIITQRSMRMYGTQLTPEQRPNIGVGGYLAVNADSTFGVIRPTKTFRDTLEDTVAGVHFQLVHAPGETDDHLFVWLPESKVLLPGDNIYKSFPNLYTIRGTGYRSPKAWAASVDKMRALHAEILVPSHSRPLIGAAKIDAILTDYRDAIRYVYDQSIRLMNQGLVPDQIAARIRLPAHLAQSPYLQEFYGKATWSAKTVFDGNLGWFDGDPAHLQPLPPEDEAQRMVALAGGAAALDDKIEAAAKSGDTQWALQLTGYALRVNADDKRAKQVRIDALRKLGYAETNAPARDYYLMSAGELAGEFRPIEEAAKPTPAMLAEMPMSLYFDGMAVNLHAEDCLDKVIKVGFDFTDSKEQYTYIVRRGVSEVIKGIAPDADIVARVPAQTFKESLAKLRNPAITMVKDVEVTKESKLEFLSFMALFKPPNQ</sequence>
<evidence type="ECO:0000259" key="5">
    <source>
        <dbReference type="SMART" id="SM00849"/>
    </source>
</evidence>
<evidence type="ECO:0000256" key="1">
    <source>
        <dbReference type="ARBA" id="ARBA00022723"/>
    </source>
</evidence>
<name>A0A2T5MBE3_9GAMM</name>